<gene>
    <name evidence="4" type="ORF">GSMUA_129050.1</name>
</gene>
<feature type="region of interest" description="Disordered" evidence="3">
    <location>
        <begin position="445"/>
        <end position="478"/>
    </location>
</feature>
<keyword evidence="2" id="KW-0012">Acyltransferase</keyword>
<reference evidence="4" key="1">
    <citation type="submission" date="2021-03" db="EMBL/GenBank/DDBJ databases">
        <authorList>
            <consortium name="Genoscope - CEA"/>
            <person name="William W."/>
        </authorList>
    </citation>
    <scope>NUCLEOTIDE SEQUENCE</scope>
    <source>
        <strain evidence="4">Doubled-haploid Pahang</strain>
    </source>
</reference>
<dbReference type="EMBL" id="HG996469">
    <property type="protein sequence ID" value="CAG1843110.1"/>
    <property type="molecule type" value="Genomic_DNA"/>
</dbReference>
<dbReference type="AlphaFoldDB" id="A0A804ISV2"/>
<dbReference type="Gramene" id="Ma04_t23000.1">
    <property type="protein sequence ID" value="Ma04_p23000.1"/>
    <property type="gene ID" value="Ma04_g23000"/>
</dbReference>
<protein>
    <submittedName>
        <fullName evidence="4">(wild Malaysian banana) hypothetical protein</fullName>
    </submittedName>
</protein>
<dbReference type="Proteomes" id="UP000012960">
    <property type="component" value="Unplaced"/>
</dbReference>
<dbReference type="InParanoid" id="A0A804ISV2"/>
<dbReference type="InterPro" id="IPR021109">
    <property type="entry name" value="Peptidase_aspartic_dom_sf"/>
</dbReference>
<dbReference type="Gene3D" id="2.40.70.10">
    <property type="entry name" value="Acid Proteases"/>
    <property type="match status" value="1"/>
</dbReference>
<dbReference type="SUPFAM" id="SSF52777">
    <property type="entry name" value="CoA-dependent acyltransferases"/>
    <property type="match status" value="1"/>
</dbReference>
<keyword evidence="6" id="KW-1185">Reference proteome</keyword>
<feature type="region of interest" description="Disordered" evidence="3">
    <location>
        <begin position="260"/>
        <end position="295"/>
    </location>
</feature>
<dbReference type="Pfam" id="PF02458">
    <property type="entry name" value="Transferase"/>
    <property type="match status" value="1"/>
</dbReference>
<accession>A0A804ISV2</accession>
<sequence>MESAGEVRVLEQSRIFPTMGSAAPPPSLPLTFFDVLWSTSGPVRRLFFYDFPHPAAVFADSVLPKLKSSLSLALARFYPLAGNLRCSVSHDDVSEVGWTGGESLSFVLAECDSGFHELSGDYARDVYKLQRLAPRPIWSGAAKPLSAVQVTVFPDQGFTVGVWVHHVACDGSSFMRFVKSWASACRAGEIVEPAAPLFDRTAIPNPLQLRSVNFIPGYESSGTREASTLASNLVTATVPPRGPVERHIDVITSCPTSDGISMSGRKAYARSTRDDAPRRGPDPEVAFPPEGAEQSEHDDALVIMARIANAQVRRIMIDKGSSADVLYLDAFQKLGLAKEALEPICSTLTGFTSDSISPLGTVTLPLTLGAPPRTKTVMSTFLVVDLPTAYNAILGRLTLNKIRAIVSTYHQTVKFPTREGTGEVWGSPRESRQCYLMAVSLHKRTRTDRPLEDPRERKQPTPHPEPMAPTCDIPLMKDRPDRTIKVGSELPEQEREQLVGFLQENAYVFAWSPSDMTGVDPKTAQHHLNISPDARPVKQKP</sequence>
<evidence type="ECO:0000256" key="3">
    <source>
        <dbReference type="SAM" id="MobiDB-lite"/>
    </source>
</evidence>
<dbReference type="EnsemblPlants" id="Ma04_t23000.1">
    <property type="protein sequence ID" value="Ma04_p23000.1"/>
    <property type="gene ID" value="Ma04_g23000"/>
</dbReference>
<dbReference type="Gene3D" id="3.30.559.10">
    <property type="entry name" value="Chloramphenicol acetyltransferase-like domain"/>
    <property type="match status" value="1"/>
</dbReference>
<reference evidence="5" key="2">
    <citation type="submission" date="2021-05" db="UniProtKB">
        <authorList>
            <consortium name="EnsemblPlants"/>
        </authorList>
    </citation>
    <scope>IDENTIFICATION</scope>
    <source>
        <strain evidence="5">subsp. malaccensis</strain>
    </source>
</reference>
<evidence type="ECO:0000256" key="2">
    <source>
        <dbReference type="ARBA" id="ARBA00023315"/>
    </source>
</evidence>
<dbReference type="GO" id="GO:0016747">
    <property type="term" value="F:acyltransferase activity, transferring groups other than amino-acyl groups"/>
    <property type="evidence" value="ECO:0007669"/>
    <property type="project" value="UniProtKB-ARBA"/>
</dbReference>
<organism evidence="5 6">
    <name type="scientific">Musa acuminata subsp. malaccensis</name>
    <name type="common">Wild banana</name>
    <name type="synonym">Musa malaccensis</name>
    <dbReference type="NCBI Taxonomy" id="214687"/>
    <lineage>
        <taxon>Eukaryota</taxon>
        <taxon>Viridiplantae</taxon>
        <taxon>Streptophyta</taxon>
        <taxon>Embryophyta</taxon>
        <taxon>Tracheophyta</taxon>
        <taxon>Spermatophyta</taxon>
        <taxon>Magnoliopsida</taxon>
        <taxon>Liliopsida</taxon>
        <taxon>Zingiberales</taxon>
        <taxon>Musaceae</taxon>
        <taxon>Musa</taxon>
    </lineage>
</organism>
<evidence type="ECO:0000313" key="5">
    <source>
        <dbReference type="EnsemblPlants" id="Ma04_p23000.1"/>
    </source>
</evidence>
<dbReference type="CDD" id="cd00303">
    <property type="entry name" value="retropepsin_like"/>
    <property type="match status" value="1"/>
</dbReference>
<name>A0A804ISV2_MUSAM</name>
<evidence type="ECO:0000256" key="1">
    <source>
        <dbReference type="ARBA" id="ARBA00022679"/>
    </source>
</evidence>
<feature type="compositionally biased region" description="Basic and acidic residues" evidence="3">
    <location>
        <begin position="271"/>
        <end position="282"/>
    </location>
</feature>
<feature type="compositionally biased region" description="Basic and acidic residues" evidence="3">
    <location>
        <begin position="447"/>
        <end position="459"/>
    </location>
</feature>
<dbReference type="InterPro" id="IPR051504">
    <property type="entry name" value="Plant_metabolite_acyltrans"/>
</dbReference>
<evidence type="ECO:0000313" key="4">
    <source>
        <dbReference type="EMBL" id="CAG1843110.1"/>
    </source>
</evidence>
<evidence type="ECO:0000313" key="6">
    <source>
        <dbReference type="Proteomes" id="UP000012960"/>
    </source>
</evidence>
<keyword evidence="1" id="KW-0808">Transferase</keyword>
<dbReference type="InterPro" id="IPR023213">
    <property type="entry name" value="CAT-like_dom_sf"/>
</dbReference>
<proteinExistence type="predicted"/>
<dbReference type="PANTHER" id="PTHR31625">
    <property type="match status" value="1"/>
</dbReference>
<feature type="region of interest" description="Disordered" evidence="3">
    <location>
        <begin position="519"/>
        <end position="541"/>
    </location>
</feature>